<protein>
    <submittedName>
        <fullName evidence="1">Uncharacterized protein</fullName>
    </submittedName>
</protein>
<evidence type="ECO:0000313" key="1">
    <source>
        <dbReference type="EMBL" id="GAA4993448.1"/>
    </source>
</evidence>
<gene>
    <name evidence="1" type="ORF">GCM10023257_38100</name>
</gene>
<reference evidence="2" key="1">
    <citation type="journal article" date="2019" name="Int. J. Syst. Evol. Microbiol.">
        <title>The Global Catalogue of Microorganisms (GCM) 10K type strain sequencing project: providing services to taxonomists for standard genome sequencing and annotation.</title>
        <authorList>
            <consortium name="The Broad Institute Genomics Platform"/>
            <consortium name="The Broad Institute Genome Sequencing Center for Infectious Disease"/>
            <person name="Wu L."/>
            <person name="Ma J."/>
        </authorList>
    </citation>
    <scope>NUCLEOTIDE SEQUENCE [LARGE SCALE GENOMIC DNA]</scope>
    <source>
        <strain evidence="2">JCM 17657</strain>
    </source>
</reference>
<dbReference type="Proteomes" id="UP001500610">
    <property type="component" value="Unassembled WGS sequence"/>
</dbReference>
<proteinExistence type="predicted"/>
<comment type="caution">
    <text evidence="1">The sequence shown here is derived from an EMBL/GenBank/DDBJ whole genome shotgun (WGS) entry which is preliminary data.</text>
</comment>
<evidence type="ECO:0000313" key="2">
    <source>
        <dbReference type="Proteomes" id="UP001500610"/>
    </source>
</evidence>
<organism evidence="1 2">
    <name type="scientific">Streptomyces hyderabadensis</name>
    <dbReference type="NCBI Taxonomy" id="598549"/>
    <lineage>
        <taxon>Bacteria</taxon>
        <taxon>Bacillati</taxon>
        <taxon>Actinomycetota</taxon>
        <taxon>Actinomycetes</taxon>
        <taxon>Kitasatosporales</taxon>
        <taxon>Streptomycetaceae</taxon>
        <taxon>Streptomyces</taxon>
    </lineage>
</organism>
<accession>A0ABP9IBR3</accession>
<keyword evidence="2" id="KW-1185">Reference proteome</keyword>
<sequence length="63" mass="6474">MILLLLSVVLLLVVGGCACVVWAGRGGPPWTRAVARATLAAGELVRASGRSGDNRRRGGDADD</sequence>
<name>A0ABP9IBR3_9ACTN</name>
<dbReference type="EMBL" id="BAABIV010000015">
    <property type="protein sequence ID" value="GAA4993448.1"/>
    <property type="molecule type" value="Genomic_DNA"/>
</dbReference>